<dbReference type="GO" id="GO:0005886">
    <property type="term" value="C:plasma membrane"/>
    <property type="evidence" value="ECO:0007669"/>
    <property type="project" value="UniProtKB-SubCell"/>
</dbReference>
<feature type="transmembrane region" description="Helical" evidence="7">
    <location>
        <begin position="63"/>
        <end position="82"/>
    </location>
</feature>
<dbReference type="Pfam" id="PF00528">
    <property type="entry name" value="BPD_transp_1"/>
    <property type="match status" value="1"/>
</dbReference>
<organism evidence="9 10">
    <name type="scientific">Tessaracoccus oleiagri</name>
    <dbReference type="NCBI Taxonomy" id="686624"/>
    <lineage>
        <taxon>Bacteria</taxon>
        <taxon>Bacillati</taxon>
        <taxon>Actinomycetota</taxon>
        <taxon>Actinomycetes</taxon>
        <taxon>Propionibacteriales</taxon>
        <taxon>Propionibacteriaceae</taxon>
        <taxon>Tessaracoccus</taxon>
    </lineage>
</organism>
<dbReference type="OrthoDB" id="3173654at2"/>
<keyword evidence="2 7" id="KW-0813">Transport</keyword>
<dbReference type="PANTHER" id="PTHR30151">
    <property type="entry name" value="ALKANE SULFONATE ABC TRANSPORTER-RELATED, MEMBRANE SUBUNIT"/>
    <property type="match status" value="1"/>
</dbReference>
<evidence type="ECO:0000313" key="9">
    <source>
        <dbReference type="EMBL" id="SDL63917.1"/>
    </source>
</evidence>
<dbReference type="InterPro" id="IPR035906">
    <property type="entry name" value="MetI-like_sf"/>
</dbReference>
<evidence type="ECO:0000256" key="4">
    <source>
        <dbReference type="ARBA" id="ARBA00022692"/>
    </source>
</evidence>
<sequence>MNRWKPWVLSALGAVLALVAWWIASDQAGSIYFPPLQDVLEGVWTYWVVGDGGRHLASSMVNLFAGLAIGVVGGFVLGLLIGQSRLVRTALTPSLEFVRAIPATALIPFAMVVFGLGSEMKIFIIALGTLFPILLNVIDGARELSQEARDTASSFGIRGWQKQWRVVIPSVLPRAAAGIRIALPLSLVLVVTSEMTGSNTGIGYVLITAQNSFNQTSVWGAIVLLGVLGVILNSLFGLVEHRLLAWDKGLHRQGDH</sequence>
<dbReference type="Proteomes" id="UP000199475">
    <property type="component" value="Unassembled WGS sequence"/>
</dbReference>
<dbReference type="Gene3D" id="1.10.3720.10">
    <property type="entry name" value="MetI-like"/>
    <property type="match status" value="1"/>
</dbReference>
<dbReference type="CDD" id="cd06261">
    <property type="entry name" value="TM_PBP2"/>
    <property type="match status" value="1"/>
</dbReference>
<dbReference type="PANTHER" id="PTHR30151:SF0">
    <property type="entry name" value="ABC TRANSPORTER PERMEASE PROTEIN MJ0413-RELATED"/>
    <property type="match status" value="1"/>
</dbReference>
<dbReference type="InterPro" id="IPR000515">
    <property type="entry name" value="MetI-like"/>
</dbReference>
<keyword evidence="10" id="KW-1185">Reference proteome</keyword>
<evidence type="ECO:0000259" key="8">
    <source>
        <dbReference type="PROSITE" id="PS50928"/>
    </source>
</evidence>
<reference evidence="9 10" key="1">
    <citation type="submission" date="2016-10" db="EMBL/GenBank/DDBJ databases">
        <authorList>
            <person name="de Groot N.N."/>
        </authorList>
    </citation>
    <scope>NUCLEOTIDE SEQUENCE [LARGE SCALE GENOMIC DNA]</scope>
    <source>
        <strain evidence="9 10">CGMCC 1.9159</strain>
    </source>
</reference>
<evidence type="ECO:0000256" key="5">
    <source>
        <dbReference type="ARBA" id="ARBA00022989"/>
    </source>
</evidence>
<evidence type="ECO:0000313" key="10">
    <source>
        <dbReference type="Proteomes" id="UP000199475"/>
    </source>
</evidence>
<comment type="subcellular location">
    <subcellularLocation>
        <location evidence="1 7">Cell membrane</location>
        <topology evidence="1 7">Multi-pass membrane protein</topology>
    </subcellularLocation>
</comment>
<keyword evidence="6 7" id="KW-0472">Membrane</keyword>
<dbReference type="RefSeq" id="WP_093252173.1">
    <property type="nucleotide sequence ID" value="NZ_FNGP01000004.1"/>
</dbReference>
<dbReference type="STRING" id="686624.SAMN04488242_2236"/>
<protein>
    <submittedName>
        <fullName evidence="9">ABC-type nitrate/sulfonate/bicarbonate transport system, permease component</fullName>
    </submittedName>
</protein>
<dbReference type="GO" id="GO:0055085">
    <property type="term" value="P:transmembrane transport"/>
    <property type="evidence" value="ECO:0007669"/>
    <property type="project" value="InterPro"/>
</dbReference>
<dbReference type="AlphaFoldDB" id="A0A1G9LQ33"/>
<dbReference type="SUPFAM" id="SSF161098">
    <property type="entry name" value="MetI-like"/>
    <property type="match status" value="1"/>
</dbReference>
<keyword evidence="5 7" id="KW-1133">Transmembrane helix</keyword>
<evidence type="ECO:0000256" key="3">
    <source>
        <dbReference type="ARBA" id="ARBA00022475"/>
    </source>
</evidence>
<gene>
    <name evidence="9" type="ORF">SAMN04488242_2236</name>
</gene>
<proteinExistence type="inferred from homology"/>
<feature type="domain" description="ABC transmembrane type-1" evidence="8">
    <location>
        <begin position="56"/>
        <end position="240"/>
    </location>
</feature>
<feature type="transmembrane region" description="Helical" evidence="7">
    <location>
        <begin position="122"/>
        <end position="141"/>
    </location>
</feature>
<feature type="transmembrane region" description="Helical" evidence="7">
    <location>
        <begin position="94"/>
        <end position="116"/>
    </location>
</feature>
<name>A0A1G9LQ33_9ACTN</name>
<feature type="transmembrane region" description="Helical" evidence="7">
    <location>
        <begin position="218"/>
        <end position="239"/>
    </location>
</feature>
<keyword evidence="4 7" id="KW-0812">Transmembrane</keyword>
<dbReference type="EMBL" id="FNGP01000004">
    <property type="protein sequence ID" value="SDL63917.1"/>
    <property type="molecule type" value="Genomic_DNA"/>
</dbReference>
<evidence type="ECO:0000256" key="2">
    <source>
        <dbReference type="ARBA" id="ARBA00022448"/>
    </source>
</evidence>
<accession>A0A1G9LQ33</accession>
<keyword evidence="3" id="KW-1003">Cell membrane</keyword>
<evidence type="ECO:0000256" key="7">
    <source>
        <dbReference type="RuleBase" id="RU363032"/>
    </source>
</evidence>
<comment type="similarity">
    <text evidence="7">Belongs to the binding-protein-dependent transport system permease family.</text>
</comment>
<dbReference type="PROSITE" id="PS50928">
    <property type="entry name" value="ABC_TM1"/>
    <property type="match status" value="1"/>
</dbReference>
<evidence type="ECO:0000256" key="1">
    <source>
        <dbReference type="ARBA" id="ARBA00004651"/>
    </source>
</evidence>
<evidence type="ECO:0000256" key="6">
    <source>
        <dbReference type="ARBA" id="ARBA00023136"/>
    </source>
</evidence>